<evidence type="ECO:0000313" key="4">
    <source>
        <dbReference type="EMBL" id="AGU51058.1"/>
    </source>
</evidence>
<organism evidence="4 5">
    <name type="scientific">Variovorax paradoxus B4</name>
    <dbReference type="NCBI Taxonomy" id="1246301"/>
    <lineage>
        <taxon>Bacteria</taxon>
        <taxon>Pseudomonadati</taxon>
        <taxon>Pseudomonadota</taxon>
        <taxon>Betaproteobacteria</taxon>
        <taxon>Burkholderiales</taxon>
        <taxon>Comamonadaceae</taxon>
        <taxon>Variovorax</taxon>
    </lineage>
</organism>
<keyword evidence="2" id="KW-0472">Membrane</keyword>
<evidence type="ECO:0000313" key="5">
    <source>
        <dbReference type="Proteomes" id="UP000016223"/>
    </source>
</evidence>
<reference evidence="4 5" key="1">
    <citation type="submission" date="2012-10" db="EMBL/GenBank/DDBJ databases">
        <title>Genome sequence of Variovorax paradoxus B4.</title>
        <authorList>
            <person name="Schuldes J."/>
            <person name="Brandt U."/>
            <person name="Hiessl S."/>
            <person name="Wuebbeler J.H."/>
            <person name="Thuermer A."/>
            <person name="Steinbuechel A."/>
            <person name="Daniel R."/>
        </authorList>
    </citation>
    <scope>NUCLEOTIDE SEQUENCE [LARGE SCALE GENOMIC DNA]</scope>
    <source>
        <strain evidence="4 5">B4</strain>
    </source>
</reference>
<dbReference type="CDD" id="cd20707">
    <property type="entry name" value="MIX_III"/>
    <property type="match status" value="1"/>
</dbReference>
<feature type="coiled-coil region" evidence="1">
    <location>
        <begin position="365"/>
        <end position="392"/>
    </location>
</feature>
<dbReference type="InterPro" id="IPR048126">
    <property type="entry name" value="Toxin_VasX"/>
</dbReference>
<dbReference type="PATRIC" id="fig|1246301.3.peg.4021"/>
<keyword evidence="1" id="KW-0175">Coiled coil</keyword>
<protein>
    <recommendedName>
        <fullName evidence="3">Toxin VasX N-terminal region domain-containing protein</fullName>
    </recommendedName>
</protein>
<sequence length="893" mass="96825">MPCATPCKNCDRKGLPILFVRYAAAYSAQAKGMKALEPLQPMGQLQARPGGVAMQTALYNVRMLRAGYLYLRIERKGVGPEWQGYIVHPHGYLGEFPVGLPQAAASHPACEIEFRGANSSMVWVGDAKNVTKLDYMFNPDPIDYEHLKKEIEPNLGKYMQGFDVAGWAGGSTSQKDTLQPGQLNGQVVEFSALSSEAVRDACEPLMYGLMGSNAQERGWGDYEEQVEVRTPAVTAMGDFTGTEDVSYDTRKRVGPTYDKAHGKRLRKMVEFLHLHKGAVVACEDAVGIAQELGHLQSEAHTPYSHWQIEQASGFAKGVTNEWVLQTAVSAKGLRSLVKKGAFRAISAGYEESKNFHAPLPSDPQARAAELAARNANRERNRAQQEATATQKMDANFARLFDEATATNFSDTVHKTVRDKVETLRSKLGEDQGRWLVSPSLFKVMERYSNKDTRVDRPGGGANLSLQLAQCLAGTESNDWGHKWLEQLDLWGDNALSRTLCFNNLAYLASLRQASEGEGQTGQPAALPGPDPSAPLLESLAVKLKLLAGRVGLGDKALAFMDAFPAIGESGRLRKLAWPAHVMTLMSVKMVAGLAALPVTRKEAQLVRYMALTGITTLGRTVENEAERLQLRADDVRRAQMLGRAEKLAKLSTAQKGKAGEAAMARARSAAPGSRAAMLGGVFDFGASLLKGGQLIVNPDGRTAAEMAGNVLQSIGSIADWRAKAYEETIFKGIRGVNVYKEKVLEISLDSLNLTQLRNLQKMAFKFLLPAAMVSVWFDGMDANLSLDRRQYGLAAAQFASVAGTIFTIGATTVVAFDISILGVSAASLGAALGLIGAVLIVATIIAIGVLKEDEWINWLSDCPLNKKKTPIHANLHETLQKLANVQADLKASH</sequence>
<keyword evidence="2" id="KW-1133">Transmembrane helix</keyword>
<dbReference type="InterPro" id="IPR046864">
    <property type="entry name" value="VasX_N"/>
</dbReference>
<dbReference type="Pfam" id="PF20249">
    <property type="entry name" value="VasX_N"/>
    <property type="match status" value="1"/>
</dbReference>
<evidence type="ECO:0000256" key="2">
    <source>
        <dbReference type="SAM" id="Phobius"/>
    </source>
</evidence>
<keyword evidence="2" id="KW-0812">Transmembrane</keyword>
<evidence type="ECO:0000259" key="3">
    <source>
        <dbReference type="Pfam" id="PF20249"/>
    </source>
</evidence>
<proteinExistence type="predicted"/>
<dbReference type="NCBIfam" id="NF041559">
    <property type="entry name" value="BTH_I2691_fam"/>
    <property type="match status" value="1"/>
</dbReference>
<dbReference type="RefSeq" id="WP_021008512.1">
    <property type="nucleotide sequence ID" value="NC_022247.1"/>
</dbReference>
<dbReference type="EMBL" id="CP003911">
    <property type="protein sequence ID" value="AGU51058.1"/>
    <property type="molecule type" value="Genomic_DNA"/>
</dbReference>
<feature type="transmembrane region" description="Helical" evidence="2">
    <location>
        <begin position="791"/>
        <end position="816"/>
    </location>
</feature>
<accession>T1XES8</accession>
<dbReference type="AlphaFoldDB" id="T1XES8"/>
<gene>
    <name evidence="4" type="ORF">VAPA_1c39800</name>
</gene>
<dbReference type="KEGG" id="vpd:VAPA_1c39800"/>
<name>T1XES8_VARPD</name>
<feature type="transmembrane region" description="Helical" evidence="2">
    <location>
        <begin position="828"/>
        <end position="850"/>
    </location>
</feature>
<dbReference type="Proteomes" id="UP000016223">
    <property type="component" value="Chromosome 1"/>
</dbReference>
<evidence type="ECO:0000256" key="1">
    <source>
        <dbReference type="SAM" id="Coils"/>
    </source>
</evidence>
<feature type="domain" description="Toxin VasX N-terminal region" evidence="3">
    <location>
        <begin position="7"/>
        <end position="168"/>
    </location>
</feature>
<dbReference type="HOGENOM" id="CLU_020209_0_0_4"/>
<dbReference type="OrthoDB" id="8664525at2"/>